<feature type="domain" description="Transglutaminase-like" evidence="1">
    <location>
        <begin position="158"/>
        <end position="222"/>
    </location>
</feature>
<gene>
    <name evidence="2" type="ORF">KDD17_16230</name>
</gene>
<dbReference type="InterPro" id="IPR002931">
    <property type="entry name" value="Transglutaminase-like"/>
</dbReference>
<accession>A0A975JDL1</accession>
<evidence type="ECO:0000313" key="3">
    <source>
        <dbReference type="Proteomes" id="UP000683291"/>
    </source>
</evidence>
<dbReference type="RefSeq" id="WP_212704605.1">
    <property type="nucleotide sequence ID" value="NZ_CP073581.1"/>
</dbReference>
<dbReference type="SUPFAM" id="SSF54001">
    <property type="entry name" value="Cysteine proteinases"/>
    <property type="match status" value="1"/>
</dbReference>
<organism evidence="2 3">
    <name type="scientific">Sulfitobacter albidus</name>
    <dbReference type="NCBI Taxonomy" id="2829501"/>
    <lineage>
        <taxon>Bacteria</taxon>
        <taxon>Pseudomonadati</taxon>
        <taxon>Pseudomonadota</taxon>
        <taxon>Alphaproteobacteria</taxon>
        <taxon>Rhodobacterales</taxon>
        <taxon>Roseobacteraceae</taxon>
        <taxon>Sulfitobacter</taxon>
    </lineage>
</organism>
<protein>
    <submittedName>
        <fullName evidence="2">Transglutaminase family protein</fullName>
    </submittedName>
</protein>
<dbReference type="PANTHER" id="PTHR33490">
    <property type="entry name" value="BLR5614 PROTEIN-RELATED"/>
    <property type="match status" value="1"/>
</dbReference>
<dbReference type="AlphaFoldDB" id="A0A975JDL1"/>
<dbReference type="SMART" id="SM00460">
    <property type="entry name" value="TGc"/>
    <property type="match status" value="1"/>
</dbReference>
<dbReference type="Pfam" id="PF01841">
    <property type="entry name" value="Transglut_core"/>
    <property type="match status" value="1"/>
</dbReference>
<name>A0A975JDL1_9RHOB</name>
<evidence type="ECO:0000313" key="2">
    <source>
        <dbReference type="EMBL" id="QUJ76407.1"/>
    </source>
</evidence>
<sequence>MRISISHRTTYSYETPVSYALQRIRLRPSNSALQTVADWRVTVEGGRVETGYSDHHGNRVDLLSADAGTQSLSITVAGEVDTHDRAGTLGKVYGRAPLWYWRQPTALTEAGTQITALIDGLEHQANEIDTLHALSAAIIARVPYVLNQTGVETTAEQAVIQRSGVCQDHANIFVSGARKLGMPARYVSGYLYMDDRVDQEASHAWAEVHVDDLGWVGFDVSNGISPDPRYVRLAVGRDAQEAAPISGLRMGSGDEQLIVSLQVQQ</sequence>
<keyword evidence="3" id="KW-1185">Reference proteome</keyword>
<dbReference type="KEGG" id="sual:KDD17_16230"/>
<proteinExistence type="predicted"/>
<dbReference type="EMBL" id="CP073581">
    <property type="protein sequence ID" value="QUJ76407.1"/>
    <property type="molecule type" value="Genomic_DNA"/>
</dbReference>
<evidence type="ECO:0000259" key="1">
    <source>
        <dbReference type="SMART" id="SM00460"/>
    </source>
</evidence>
<reference evidence="2" key="1">
    <citation type="submission" date="2021-04" db="EMBL/GenBank/DDBJ databases">
        <title>Complete genome sequence for Sulfitobacter sp. strain JK7-1.</title>
        <authorList>
            <person name="Park S.-J."/>
        </authorList>
    </citation>
    <scope>NUCLEOTIDE SEQUENCE</scope>
    <source>
        <strain evidence="2">JK7-1</strain>
    </source>
</reference>
<dbReference type="PANTHER" id="PTHR33490:SF6">
    <property type="entry name" value="SLL1049 PROTEIN"/>
    <property type="match status" value="1"/>
</dbReference>
<dbReference type="Proteomes" id="UP000683291">
    <property type="component" value="Chromosome 1"/>
</dbReference>
<dbReference type="InterPro" id="IPR013589">
    <property type="entry name" value="Bac_transglu_N"/>
</dbReference>
<dbReference type="Pfam" id="PF08379">
    <property type="entry name" value="Bact_transglu_N"/>
    <property type="match status" value="1"/>
</dbReference>
<dbReference type="InterPro" id="IPR038765">
    <property type="entry name" value="Papain-like_cys_pep_sf"/>
</dbReference>
<dbReference type="Gene3D" id="3.10.620.30">
    <property type="match status" value="1"/>
</dbReference>